<evidence type="ECO:0000313" key="1">
    <source>
        <dbReference type="EMBL" id="VFQ77192.1"/>
    </source>
</evidence>
<protein>
    <submittedName>
        <fullName evidence="1">Uncharacterized protein</fullName>
    </submittedName>
</protein>
<proteinExistence type="predicted"/>
<name>A0A484LL22_9ASTE</name>
<gene>
    <name evidence="1" type="ORF">CCAM_LOCUS18968</name>
</gene>
<dbReference type="EMBL" id="OOIL02001645">
    <property type="protein sequence ID" value="VFQ77192.1"/>
    <property type="molecule type" value="Genomic_DNA"/>
</dbReference>
<dbReference type="AlphaFoldDB" id="A0A484LL22"/>
<evidence type="ECO:0000313" key="2">
    <source>
        <dbReference type="Proteomes" id="UP000595140"/>
    </source>
</evidence>
<dbReference type="Proteomes" id="UP000595140">
    <property type="component" value="Unassembled WGS sequence"/>
</dbReference>
<reference evidence="1 2" key="1">
    <citation type="submission" date="2018-04" db="EMBL/GenBank/DDBJ databases">
        <authorList>
            <person name="Vogel A."/>
        </authorList>
    </citation>
    <scope>NUCLEOTIDE SEQUENCE [LARGE SCALE GENOMIC DNA]</scope>
</reference>
<keyword evidence="2" id="KW-1185">Reference proteome</keyword>
<accession>A0A484LL22</accession>
<sequence length="109" mass="11590">MGEATVGVVVAEAGLPGDEGVVVSDRADGYHRTAPMVVVVVVVVDRNVTSPLYVKFVEKQIMAHGNVGIASMRSILVHPDSIITLQLCILVTPLILIRTGTLTLELVLM</sequence>
<organism evidence="1 2">
    <name type="scientific">Cuscuta campestris</name>
    <dbReference type="NCBI Taxonomy" id="132261"/>
    <lineage>
        <taxon>Eukaryota</taxon>
        <taxon>Viridiplantae</taxon>
        <taxon>Streptophyta</taxon>
        <taxon>Embryophyta</taxon>
        <taxon>Tracheophyta</taxon>
        <taxon>Spermatophyta</taxon>
        <taxon>Magnoliopsida</taxon>
        <taxon>eudicotyledons</taxon>
        <taxon>Gunneridae</taxon>
        <taxon>Pentapetalae</taxon>
        <taxon>asterids</taxon>
        <taxon>lamiids</taxon>
        <taxon>Solanales</taxon>
        <taxon>Convolvulaceae</taxon>
        <taxon>Cuscuteae</taxon>
        <taxon>Cuscuta</taxon>
        <taxon>Cuscuta subgen. Grammica</taxon>
        <taxon>Cuscuta sect. Cleistogrammica</taxon>
    </lineage>
</organism>